<reference evidence="4" key="1">
    <citation type="submission" date="2019-10" db="EMBL/GenBank/DDBJ databases">
        <title>Description of Paenibacillus glebae sp. nov.</title>
        <authorList>
            <person name="Carlier A."/>
            <person name="Qi S."/>
        </authorList>
    </citation>
    <scope>NUCLEOTIDE SEQUENCE</scope>
    <source>
        <strain evidence="4">LMG 31456</strain>
    </source>
</reference>
<dbReference type="InterPro" id="IPR051016">
    <property type="entry name" value="Diverse_Substrate_AcTransf"/>
</dbReference>
<keyword evidence="1" id="KW-0808">Transferase</keyword>
<evidence type="ECO:0000313" key="4">
    <source>
        <dbReference type="EMBL" id="NOU94282.1"/>
    </source>
</evidence>
<dbReference type="PROSITE" id="PS51186">
    <property type="entry name" value="GNAT"/>
    <property type="match status" value="1"/>
</dbReference>
<organism evidence="4 5">
    <name type="scientific">Paenibacillus foliorum</name>
    <dbReference type="NCBI Taxonomy" id="2654974"/>
    <lineage>
        <taxon>Bacteria</taxon>
        <taxon>Bacillati</taxon>
        <taxon>Bacillota</taxon>
        <taxon>Bacilli</taxon>
        <taxon>Bacillales</taxon>
        <taxon>Paenibacillaceae</taxon>
        <taxon>Paenibacillus</taxon>
    </lineage>
</organism>
<dbReference type="Pfam" id="PF00583">
    <property type="entry name" value="Acetyltransf_1"/>
    <property type="match status" value="1"/>
</dbReference>
<dbReference type="PANTHER" id="PTHR10545:SF29">
    <property type="entry name" value="GH14572P-RELATED"/>
    <property type="match status" value="1"/>
</dbReference>
<proteinExistence type="predicted"/>
<comment type="caution">
    <text evidence="4">The sequence shown here is derived from an EMBL/GenBank/DDBJ whole genome shotgun (WGS) entry which is preliminary data.</text>
</comment>
<dbReference type="AlphaFoldDB" id="A0A972K2W2"/>
<keyword evidence="5" id="KW-1185">Reference proteome</keyword>
<dbReference type="Proteomes" id="UP000641588">
    <property type="component" value="Unassembled WGS sequence"/>
</dbReference>
<dbReference type="Gene3D" id="3.40.630.30">
    <property type="match status" value="1"/>
</dbReference>
<dbReference type="PANTHER" id="PTHR10545">
    <property type="entry name" value="DIAMINE N-ACETYLTRANSFERASE"/>
    <property type="match status" value="1"/>
</dbReference>
<feature type="domain" description="N-acetyltransferase" evidence="3">
    <location>
        <begin position="5"/>
        <end position="152"/>
    </location>
</feature>
<dbReference type="EMBL" id="WHOD01000055">
    <property type="protein sequence ID" value="NOU94282.1"/>
    <property type="molecule type" value="Genomic_DNA"/>
</dbReference>
<evidence type="ECO:0000313" key="5">
    <source>
        <dbReference type="Proteomes" id="UP000641588"/>
    </source>
</evidence>
<dbReference type="InterPro" id="IPR016181">
    <property type="entry name" value="Acyl_CoA_acyltransferase"/>
</dbReference>
<name>A0A972K2W2_9BACL</name>
<evidence type="ECO:0000259" key="3">
    <source>
        <dbReference type="PROSITE" id="PS51186"/>
    </source>
</evidence>
<evidence type="ECO:0000256" key="1">
    <source>
        <dbReference type="ARBA" id="ARBA00022679"/>
    </source>
</evidence>
<evidence type="ECO:0000256" key="2">
    <source>
        <dbReference type="ARBA" id="ARBA00023315"/>
    </source>
</evidence>
<dbReference type="InterPro" id="IPR000182">
    <property type="entry name" value="GNAT_dom"/>
</dbReference>
<dbReference type="CDD" id="cd04301">
    <property type="entry name" value="NAT_SF"/>
    <property type="match status" value="1"/>
</dbReference>
<sequence>MINNFMLVQATVHDVEDAAPLFDQYRVFYGQESDVVSARAFLFDRLVARESIIFIIKDRTNQKAVGFMQLYPSYSSISLQRSWILNDLYVAEEYRGKGVAQQLLDEAKKYAGACSAKGIELATAQDNVRAQQLYERNGYEKDQAFYHYYLTL</sequence>
<protein>
    <submittedName>
        <fullName evidence="4">GNAT family N-acetyltransferase</fullName>
    </submittedName>
</protein>
<keyword evidence="2" id="KW-0012">Acyltransferase</keyword>
<gene>
    <name evidence="4" type="ORF">GC093_13785</name>
</gene>
<dbReference type="GO" id="GO:0008080">
    <property type="term" value="F:N-acetyltransferase activity"/>
    <property type="evidence" value="ECO:0007669"/>
    <property type="project" value="UniProtKB-ARBA"/>
</dbReference>
<accession>A0A972K2W2</accession>
<dbReference type="SUPFAM" id="SSF55729">
    <property type="entry name" value="Acyl-CoA N-acyltransferases (Nat)"/>
    <property type="match status" value="1"/>
</dbReference>